<keyword evidence="1" id="KW-0732">Signal</keyword>
<dbReference type="STRING" id="1391653.AKJ08_2196"/>
<keyword evidence="3" id="KW-1185">Reference proteome</keyword>
<gene>
    <name evidence="2" type="ORF">AKJ08_2196</name>
</gene>
<feature type="signal peptide" evidence="1">
    <location>
        <begin position="1"/>
        <end position="38"/>
    </location>
</feature>
<dbReference type="SUPFAM" id="SSF56935">
    <property type="entry name" value="Porins"/>
    <property type="match status" value="1"/>
</dbReference>
<protein>
    <submittedName>
        <fullName evidence="2">Uncharacterized protein</fullName>
    </submittedName>
</protein>
<proteinExistence type="predicted"/>
<organism evidence="2 3">
    <name type="scientific">Vulgatibacter incomptus</name>
    <dbReference type="NCBI Taxonomy" id="1391653"/>
    <lineage>
        <taxon>Bacteria</taxon>
        <taxon>Pseudomonadati</taxon>
        <taxon>Myxococcota</taxon>
        <taxon>Myxococcia</taxon>
        <taxon>Myxococcales</taxon>
        <taxon>Cystobacterineae</taxon>
        <taxon>Vulgatibacteraceae</taxon>
        <taxon>Vulgatibacter</taxon>
    </lineage>
</organism>
<feature type="chain" id="PRO_5005465436" evidence="1">
    <location>
        <begin position="39"/>
        <end position="427"/>
    </location>
</feature>
<evidence type="ECO:0000256" key="1">
    <source>
        <dbReference type="SAM" id="SignalP"/>
    </source>
</evidence>
<dbReference type="OrthoDB" id="5379802at2"/>
<dbReference type="Pfam" id="PF10082">
    <property type="entry name" value="BBP2_2"/>
    <property type="match status" value="1"/>
</dbReference>
<dbReference type="AlphaFoldDB" id="A0A0K1PFB7"/>
<reference evidence="2 3" key="1">
    <citation type="submission" date="2015-08" db="EMBL/GenBank/DDBJ databases">
        <authorList>
            <person name="Babu N.S."/>
            <person name="Beckwith C.J."/>
            <person name="Beseler K.G."/>
            <person name="Brison A."/>
            <person name="Carone J.V."/>
            <person name="Caskin T.P."/>
            <person name="Diamond M."/>
            <person name="Durham M.E."/>
            <person name="Foxe J.M."/>
            <person name="Go M."/>
            <person name="Henderson B.A."/>
            <person name="Jones I.B."/>
            <person name="McGettigan J.A."/>
            <person name="Micheletti S.J."/>
            <person name="Nasrallah M.E."/>
            <person name="Ortiz D."/>
            <person name="Piller C.R."/>
            <person name="Privatt S.R."/>
            <person name="Schneider S.L."/>
            <person name="Sharp S."/>
            <person name="Smith T.C."/>
            <person name="Stanton J.D."/>
            <person name="Ullery H.E."/>
            <person name="Wilson R.J."/>
            <person name="Serrano M.G."/>
            <person name="Buck G."/>
            <person name="Lee V."/>
            <person name="Wang Y."/>
            <person name="Carvalho R."/>
            <person name="Voegtly L."/>
            <person name="Shi R."/>
            <person name="Duckworth R."/>
            <person name="Johnson A."/>
            <person name="Loviza R."/>
            <person name="Walstead R."/>
            <person name="Shah Z."/>
            <person name="Kiflezghi M."/>
            <person name="Wade K."/>
            <person name="Ball S.L."/>
            <person name="Bradley K.W."/>
            <person name="Asai D.J."/>
            <person name="Bowman C.A."/>
            <person name="Russell D.A."/>
            <person name="Pope W.H."/>
            <person name="Jacobs-Sera D."/>
            <person name="Hendrix R.W."/>
            <person name="Hatfull G.F."/>
        </authorList>
    </citation>
    <scope>NUCLEOTIDE SEQUENCE [LARGE SCALE GENOMIC DNA]</scope>
    <source>
        <strain evidence="2 3">DSM 27710</strain>
    </source>
</reference>
<dbReference type="InterPro" id="IPR018759">
    <property type="entry name" value="BBP2_2"/>
</dbReference>
<evidence type="ECO:0000313" key="2">
    <source>
        <dbReference type="EMBL" id="AKU91809.1"/>
    </source>
</evidence>
<evidence type="ECO:0000313" key="3">
    <source>
        <dbReference type="Proteomes" id="UP000055590"/>
    </source>
</evidence>
<name>A0A0K1PFB7_9BACT</name>
<accession>A0A0K1PFB7</accession>
<dbReference type="KEGG" id="vin:AKJ08_2196"/>
<dbReference type="Proteomes" id="UP000055590">
    <property type="component" value="Chromosome"/>
</dbReference>
<dbReference type="EMBL" id="CP012332">
    <property type="protein sequence ID" value="AKU91809.1"/>
    <property type="molecule type" value="Genomic_DNA"/>
</dbReference>
<sequence>MSRKSFDGSAPAGRPSLTQLLCSIVAVATVVAAGAAHAQTSVGTRSENGLRVGSGRLHPLFGFETRYDSYVGRSEKAVDALDSKNGTGDLILHLRPGLELTIPSESVELGARLMIDYNAYTGAQESWTRDQSKTGVNFELNSLFNPKGNTKVGLDERFNRSDRTTNMELGTLTISDRNDLGVNVEVAPGGGALVIKPAYVNTYEHFEPKNGGADESVSNHDYMQHTVGLNLGYKLSPISALVLDTGLSIRNFEREVAQNYDSTNIRVAAGFVGMVMPKIALVLKAGYGKQSSDLEDGKPYGGMIGQAEVGYLYSEQSQIRFGYARTFEPSASASLYYSDDRVYLNGQTRMAGQLLLKGGLSYDVLKFPADARGNDEQLGFQIGPDWEFSQLVTAGVSYGYTSRTTSAKLAGLEYDRHEIGAHVVVYY</sequence>
<dbReference type="RefSeq" id="WP_050726068.1">
    <property type="nucleotide sequence ID" value="NZ_CP012332.1"/>
</dbReference>